<reference evidence="1" key="2">
    <citation type="submission" date="2015-03" db="EMBL/GenBank/DDBJ databases">
        <title>Genome sequence of Pseudoalteromonas citrea.</title>
        <authorList>
            <person name="Xie B.-B."/>
            <person name="Rong J.-C."/>
            <person name="Qin Q.-L."/>
            <person name="Zhang Y.-Z."/>
        </authorList>
    </citation>
    <scope>NUCLEOTIDE SEQUENCE</scope>
    <source>
        <strain evidence="1">DSM 8771</strain>
    </source>
</reference>
<dbReference type="AlphaFoldDB" id="A0AAD4AJ37"/>
<evidence type="ECO:0000313" key="2">
    <source>
        <dbReference type="Proteomes" id="UP000016487"/>
    </source>
</evidence>
<dbReference type="Proteomes" id="UP000016487">
    <property type="component" value="Unassembled WGS sequence"/>
</dbReference>
<organism evidence="1 2">
    <name type="scientific">Pseudoalteromonas citrea</name>
    <dbReference type="NCBI Taxonomy" id="43655"/>
    <lineage>
        <taxon>Bacteria</taxon>
        <taxon>Pseudomonadati</taxon>
        <taxon>Pseudomonadota</taxon>
        <taxon>Gammaproteobacteria</taxon>
        <taxon>Alteromonadales</taxon>
        <taxon>Pseudoalteromonadaceae</taxon>
        <taxon>Pseudoalteromonas</taxon>
    </lineage>
</organism>
<reference evidence="1" key="1">
    <citation type="journal article" date="2012" name="J. Bacteriol.">
        <title>Genome sequences of type strains of seven species of the marine bacterium Pseudoalteromonas.</title>
        <authorList>
            <person name="Xie B.B."/>
            <person name="Shu Y.L."/>
            <person name="Qin Q.L."/>
            <person name="Rong J.C."/>
            <person name="Zhang X.Y."/>
            <person name="Chen X.L."/>
            <person name="Shi M."/>
            <person name="He H.L."/>
            <person name="Zhou B.C."/>
            <person name="Zhang Y.Z."/>
        </authorList>
    </citation>
    <scope>NUCLEOTIDE SEQUENCE</scope>
    <source>
        <strain evidence="1">DSM 8771</strain>
    </source>
</reference>
<comment type="caution">
    <text evidence="1">The sequence shown here is derived from an EMBL/GenBank/DDBJ whole genome shotgun (WGS) entry which is preliminary data.</text>
</comment>
<gene>
    <name evidence="1" type="ORF">PCIT_a1967</name>
</gene>
<name>A0AAD4AJ37_9GAMM</name>
<sequence>MLFLLLLRVICYRESNKHRMVKKALCALLTIKKTSLI</sequence>
<proteinExistence type="predicted"/>
<evidence type="ECO:0000313" key="1">
    <source>
        <dbReference type="EMBL" id="KAF7771991.1"/>
    </source>
</evidence>
<dbReference type="EMBL" id="AHBZ03000015">
    <property type="protein sequence ID" value="KAF7771991.1"/>
    <property type="molecule type" value="Genomic_DNA"/>
</dbReference>
<protein>
    <submittedName>
        <fullName evidence="1">Uncharacterized protein</fullName>
    </submittedName>
</protein>
<accession>A0AAD4AJ37</accession>